<proteinExistence type="predicted"/>
<name>A0ABS3Z3B4_9BACT</name>
<protein>
    <recommendedName>
        <fullName evidence="3">ATP-binding protein</fullName>
    </recommendedName>
</protein>
<dbReference type="EMBL" id="JAGHKO010000014">
    <property type="protein sequence ID" value="MBO9204624.1"/>
    <property type="molecule type" value="Genomic_DNA"/>
</dbReference>
<keyword evidence="2" id="KW-1185">Reference proteome</keyword>
<gene>
    <name evidence="1" type="ORF">J7I42_30330</name>
</gene>
<accession>A0ABS3Z3B4</accession>
<sequence length="1129" mass="131633">MDNILRYFLSSIAKPDRGVLGTIYHLKNNADYQDLCTLIDSTSHAVQRQITHFIGNPFPKSYAELGSVPAIIESSSTDAELDWLFLALRHGHSQIRSFLKLKIEFEKFILNAKYEEAENTLTQIETEICVSLWSLENRLLLSNLKNGLAGNKHLLEIFLDQIEDIKVKCLSIYLSERVEIGSTVCSYEQKILAAFNNYKQPDRDAVISYFLFKLVPYKTENINVKFILEQEFKFSLVDRYLTLVKLCSLAATNLIDLNLDKYVYKLRNLYQKTEDHVLQNVVCKLKGEWEPSIVPYNDKILVAYRLYLEGNYKDCYHLSKTILNNEVIDFKLLVIHIKCSIYLKIDEYDIGSTVILERILKSIRYILTKERIDIFSQILIKFAYVLESHTIGVKLYDYFMMEIANDEKHSKLSRISDHSHNPTHYQLYRPAQQAACLIKQIEHIHNNFSHSYFYYTITHNTAENIELLLNNDIRKRFILIDSSIAANNYGKSISDLKSILPDLIDVGFAYEKAIRRLFNCYITIKNFNGAIDLFVDSHFHSNALTTKFDSNNLIKLNKKNRFRNLHPSITVPIFYFINEAEEVDISNTLKLFLRSFGVSKPSELKPGRLTSPKKYIEFFFYNVCTVEILKHSSIYETPKEIIIERINVLNNLAEWNSTQKEHYNNEVQENTKKLIILDGINKLNESKIYINEDGLYETEIKFEEPAYERIISLIKVHKDNSDIAHDKPVPLYMHEALKELFLAIRHGYLFSKYGLVNYLSTRIRHGILEAALRPIYQKLKLITEKGTTGDKYIPNTHWDNDLLSSNVSKDKIDRFHIELSSFSKEFDRYILEDLLSKKLQIKTESKNNYGLFDFTYTDEEIAKIDIYKKTQQDFKQFIQAIFNELGNRTDQNLEIIREYLTTVVASNLSKHLADLEEAVQKIIKKDSLHDFFNNINICRDHIRKELEKISHWFVRSDSQMSDFTLSDILDINNEYLSKCILTKKLQLDKKLSPNIKVKGKYYVHFSDLFRLFMGNALAYSNLPGAEVPLRISTKLENDPWLEINIYNPLDKDADLNYINHSLNKLKLKHHDLELLTSEGNSGLMKARNILISDLNNPANEIDYFVNSDNEFQVTLTINITDIKHEDSFN</sequence>
<organism evidence="1 2">
    <name type="scientific">Niastella soli</name>
    <dbReference type="NCBI Taxonomy" id="2821487"/>
    <lineage>
        <taxon>Bacteria</taxon>
        <taxon>Pseudomonadati</taxon>
        <taxon>Bacteroidota</taxon>
        <taxon>Chitinophagia</taxon>
        <taxon>Chitinophagales</taxon>
        <taxon>Chitinophagaceae</taxon>
        <taxon>Niastella</taxon>
    </lineage>
</organism>
<comment type="caution">
    <text evidence="1">The sequence shown here is derived from an EMBL/GenBank/DDBJ whole genome shotgun (WGS) entry which is preliminary data.</text>
</comment>
<dbReference type="Proteomes" id="UP000677244">
    <property type="component" value="Unassembled WGS sequence"/>
</dbReference>
<evidence type="ECO:0008006" key="3">
    <source>
        <dbReference type="Google" id="ProtNLM"/>
    </source>
</evidence>
<reference evidence="1 2" key="1">
    <citation type="submission" date="2021-03" db="EMBL/GenBank/DDBJ databases">
        <title>Assistant Professor.</title>
        <authorList>
            <person name="Huq M.A."/>
        </authorList>
    </citation>
    <scope>NUCLEOTIDE SEQUENCE [LARGE SCALE GENOMIC DNA]</scope>
    <source>
        <strain evidence="1 2">MAH-29</strain>
    </source>
</reference>
<evidence type="ECO:0000313" key="1">
    <source>
        <dbReference type="EMBL" id="MBO9204624.1"/>
    </source>
</evidence>
<dbReference type="RefSeq" id="WP_209143382.1">
    <property type="nucleotide sequence ID" value="NZ_JAGHKO010000014.1"/>
</dbReference>
<evidence type="ECO:0000313" key="2">
    <source>
        <dbReference type="Proteomes" id="UP000677244"/>
    </source>
</evidence>